<evidence type="ECO:0000313" key="1">
    <source>
        <dbReference type="EMBL" id="DAD87360.1"/>
    </source>
</evidence>
<sequence>MTYKDLPASIRNQVEELEISIDSKTQCLDTLYALFPDKETVITMLVEKYAEQRQKELTAEEALRKAGYNVAELRVAYWNA</sequence>
<proteinExistence type="predicted"/>
<accession>A0A8S5MYS9</accession>
<reference evidence="1" key="1">
    <citation type="journal article" date="2021" name="Proc. Natl. Acad. Sci. U.S.A.">
        <title>A Catalog of Tens of Thousands of Viruses from Human Metagenomes Reveals Hidden Associations with Chronic Diseases.</title>
        <authorList>
            <person name="Tisza M.J."/>
            <person name="Buck C.B."/>
        </authorList>
    </citation>
    <scope>NUCLEOTIDE SEQUENCE</scope>
    <source>
        <strain evidence="1">CtCop38</strain>
    </source>
</reference>
<dbReference type="EMBL" id="BK015019">
    <property type="protein sequence ID" value="DAD87360.1"/>
    <property type="molecule type" value="Genomic_DNA"/>
</dbReference>
<organism evidence="1">
    <name type="scientific">Myoviridae sp. ctCop38</name>
    <dbReference type="NCBI Taxonomy" id="2826632"/>
    <lineage>
        <taxon>Viruses</taxon>
        <taxon>Duplodnaviria</taxon>
        <taxon>Heunggongvirae</taxon>
        <taxon>Uroviricota</taxon>
        <taxon>Caudoviricetes</taxon>
    </lineage>
</organism>
<protein>
    <submittedName>
        <fullName evidence="1">Transcriptional regulator</fullName>
    </submittedName>
</protein>
<name>A0A8S5MYS9_9CAUD</name>